<dbReference type="Gene3D" id="3.10.20.30">
    <property type="match status" value="1"/>
</dbReference>
<dbReference type="SUPFAM" id="SSF52343">
    <property type="entry name" value="Ferredoxin reductase-like, C-terminal NADP-linked domain"/>
    <property type="match status" value="1"/>
</dbReference>
<proteinExistence type="predicted"/>
<dbReference type="PROSITE" id="PS51085">
    <property type="entry name" value="2FE2S_FER_2"/>
    <property type="match status" value="1"/>
</dbReference>
<dbReference type="Proteomes" id="UP000265619">
    <property type="component" value="Unassembled WGS sequence"/>
</dbReference>
<dbReference type="InterPro" id="IPR001041">
    <property type="entry name" value="2Fe-2S_ferredoxin-type"/>
</dbReference>
<dbReference type="PROSITE" id="PS00197">
    <property type="entry name" value="2FE2S_FER_1"/>
    <property type="match status" value="1"/>
</dbReference>
<dbReference type="RefSeq" id="WP_147400636.1">
    <property type="nucleotide sequence ID" value="NZ_QXMN01000334.1"/>
</dbReference>
<comment type="caution">
    <text evidence="2">The sequence shown here is derived from an EMBL/GenBank/DDBJ whole genome shotgun (WGS) entry which is preliminary data.</text>
</comment>
<protein>
    <submittedName>
        <fullName evidence="2">Oxidoreductase</fullName>
    </submittedName>
</protein>
<dbReference type="GO" id="GO:0051537">
    <property type="term" value="F:2 iron, 2 sulfur cluster binding"/>
    <property type="evidence" value="ECO:0007669"/>
    <property type="project" value="InterPro"/>
</dbReference>
<evidence type="ECO:0000313" key="2">
    <source>
        <dbReference type="EMBL" id="RIX68599.1"/>
    </source>
</evidence>
<dbReference type="Pfam" id="PF00111">
    <property type="entry name" value="Fer2"/>
    <property type="match status" value="1"/>
</dbReference>
<dbReference type="InterPro" id="IPR052353">
    <property type="entry name" value="Benzoxazolinone_Detox_Enz"/>
</dbReference>
<gene>
    <name evidence="2" type="ORF">D3H34_33490</name>
</gene>
<reference evidence="2 3" key="1">
    <citation type="submission" date="2018-09" db="EMBL/GenBank/DDBJ databases">
        <title>Acidovorax cavernicola nov. sp. isolated from Gruta de las Maravillas (Aracena, Spain).</title>
        <authorList>
            <person name="Jurado V."/>
            <person name="Gutierrez-Patricio S."/>
            <person name="Gonzalez-Pimentel J.L."/>
            <person name="Miller A.Z."/>
            <person name="Laiz L."/>
            <person name="Saiz-Jimenez C."/>
        </authorList>
    </citation>
    <scope>NUCLEOTIDE SEQUENCE [LARGE SCALE GENOMIC DNA]</scope>
    <source>
        <strain evidence="2 3">1011MAR4D40.2</strain>
    </source>
</reference>
<feature type="non-terminal residue" evidence="2">
    <location>
        <position position="1"/>
    </location>
</feature>
<feature type="domain" description="2Fe-2S ferredoxin-type" evidence="1">
    <location>
        <begin position="73"/>
        <end position="158"/>
    </location>
</feature>
<dbReference type="InterPro" id="IPR039261">
    <property type="entry name" value="FNR_nucleotide-bd"/>
</dbReference>
<accession>A0A9X8GRJ0</accession>
<evidence type="ECO:0000259" key="1">
    <source>
        <dbReference type="PROSITE" id="PS51085"/>
    </source>
</evidence>
<dbReference type="InterPro" id="IPR036010">
    <property type="entry name" value="2Fe-2S_ferredoxin-like_sf"/>
</dbReference>
<name>A0A9X8GRJ0_9BURK</name>
<dbReference type="EMBL" id="QXMN01000334">
    <property type="protein sequence ID" value="RIX68599.1"/>
    <property type="molecule type" value="Genomic_DNA"/>
</dbReference>
<dbReference type="SUPFAM" id="SSF54292">
    <property type="entry name" value="2Fe-2S ferredoxin-like"/>
    <property type="match status" value="1"/>
</dbReference>
<dbReference type="PANTHER" id="PTHR30212">
    <property type="entry name" value="PROTEIN YIIM"/>
    <property type="match status" value="1"/>
</dbReference>
<keyword evidence="3" id="KW-1185">Reference proteome</keyword>
<dbReference type="AlphaFoldDB" id="A0A9X8GRJ0"/>
<dbReference type="PANTHER" id="PTHR30212:SF2">
    <property type="entry name" value="PROTEIN YIIM"/>
    <property type="match status" value="1"/>
</dbReference>
<dbReference type="OrthoDB" id="370747at2"/>
<sequence length="158" mass="16876">VQVHADDGAAAQRFDAEALLAAPQAGTHLYVCGPAGFMNHVLDTARRHGWPEAQLHREFFAGTATALESDGAFSVRLASTGKSYAIPKDKSVLEVLTAEGVDVPYSCESGICGSCLTRVLEGVPEHRDTFLTDSERAANDQFTPCCSRAQTPLLVLDL</sequence>
<evidence type="ECO:0000313" key="3">
    <source>
        <dbReference type="Proteomes" id="UP000265619"/>
    </source>
</evidence>
<dbReference type="Gene3D" id="3.40.50.80">
    <property type="entry name" value="Nucleotide-binding domain of ferredoxin-NADP reductase (FNR) module"/>
    <property type="match status" value="1"/>
</dbReference>
<dbReference type="CDD" id="cd00207">
    <property type="entry name" value="fer2"/>
    <property type="match status" value="1"/>
</dbReference>
<dbReference type="InterPro" id="IPR006058">
    <property type="entry name" value="2Fe2S_fd_BS"/>
</dbReference>
<organism evidence="2 3">
    <name type="scientific">Acidovorax cavernicola</name>
    <dbReference type="NCBI Taxonomy" id="1675792"/>
    <lineage>
        <taxon>Bacteria</taxon>
        <taxon>Pseudomonadati</taxon>
        <taxon>Pseudomonadota</taxon>
        <taxon>Betaproteobacteria</taxon>
        <taxon>Burkholderiales</taxon>
        <taxon>Comamonadaceae</taxon>
        <taxon>Acidovorax</taxon>
    </lineage>
</organism>
<dbReference type="InterPro" id="IPR012675">
    <property type="entry name" value="Beta-grasp_dom_sf"/>
</dbReference>